<keyword evidence="2" id="KW-1185">Reference proteome</keyword>
<dbReference type="Proteomes" id="UP000324222">
    <property type="component" value="Unassembled WGS sequence"/>
</dbReference>
<gene>
    <name evidence="1" type="ORF">E2C01_072442</name>
</gene>
<name>A0A5B7I2M7_PORTR</name>
<reference evidence="1 2" key="1">
    <citation type="submission" date="2019-05" db="EMBL/GenBank/DDBJ databases">
        <title>Another draft genome of Portunus trituberculatus and its Hox gene families provides insights of decapod evolution.</title>
        <authorList>
            <person name="Jeong J.-H."/>
            <person name="Song I."/>
            <person name="Kim S."/>
            <person name="Choi T."/>
            <person name="Kim D."/>
            <person name="Ryu S."/>
            <person name="Kim W."/>
        </authorList>
    </citation>
    <scope>NUCLEOTIDE SEQUENCE [LARGE SCALE GENOMIC DNA]</scope>
    <source>
        <tissue evidence="1">Muscle</tissue>
    </source>
</reference>
<accession>A0A5B7I2M7</accession>
<protein>
    <submittedName>
        <fullName evidence="1">Uncharacterized protein</fullName>
    </submittedName>
</protein>
<organism evidence="1 2">
    <name type="scientific">Portunus trituberculatus</name>
    <name type="common">Swimming crab</name>
    <name type="synonym">Neptunus trituberculatus</name>
    <dbReference type="NCBI Taxonomy" id="210409"/>
    <lineage>
        <taxon>Eukaryota</taxon>
        <taxon>Metazoa</taxon>
        <taxon>Ecdysozoa</taxon>
        <taxon>Arthropoda</taxon>
        <taxon>Crustacea</taxon>
        <taxon>Multicrustacea</taxon>
        <taxon>Malacostraca</taxon>
        <taxon>Eumalacostraca</taxon>
        <taxon>Eucarida</taxon>
        <taxon>Decapoda</taxon>
        <taxon>Pleocyemata</taxon>
        <taxon>Brachyura</taxon>
        <taxon>Eubrachyura</taxon>
        <taxon>Portunoidea</taxon>
        <taxon>Portunidae</taxon>
        <taxon>Portuninae</taxon>
        <taxon>Portunus</taxon>
    </lineage>
</organism>
<proteinExistence type="predicted"/>
<evidence type="ECO:0000313" key="2">
    <source>
        <dbReference type="Proteomes" id="UP000324222"/>
    </source>
</evidence>
<sequence length="78" mass="9270">MVRERWPTPGAGCDGKRVLRDLYSERLSLAHSIYNGLFVPVEACVASRVYRHNHQRHPQWRMTCFQSWLRLELNSWLS</sequence>
<dbReference type="EMBL" id="VSRR010047225">
    <property type="protein sequence ID" value="MPC77972.1"/>
    <property type="molecule type" value="Genomic_DNA"/>
</dbReference>
<evidence type="ECO:0000313" key="1">
    <source>
        <dbReference type="EMBL" id="MPC77972.1"/>
    </source>
</evidence>
<comment type="caution">
    <text evidence="1">The sequence shown here is derived from an EMBL/GenBank/DDBJ whole genome shotgun (WGS) entry which is preliminary data.</text>
</comment>
<dbReference type="AlphaFoldDB" id="A0A5B7I2M7"/>